<feature type="transmembrane region" description="Helical" evidence="9">
    <location>
        <begin position="134"/>
        <end position="150"/>
    </location>
</feature>
<dbReference type="InterPro" id="IPR036640">
    <property type="entry name" value="ABC1_TM_sf"/>
</dbReference>
<feature type="transmembrane region" description="Helical" evidence="9">
    <location>
        <begin position="12"/>
        <end position="31"/>
    </location>
</feature>
<dbReference type="SUPFAM" id="SSF52540">
    <property type="entry name" value="P-loop containing nucleoside triphosphate hydrolases"/>
    <property type="match status" value="1"/>
</dbReference>
<gene>
    <name evidence="12" type="ORF">CD191_14545</name>
</gene>
<dbReference type="PANTHER" id="PTHR43394">
    <property type="entry name" value="ATP-DEPENDENT PERMEASE MDL1, MITOCHONDRIAL"/>
    <property type="match status" value="1"/>
</dbReference>
<keyword evidence="7 9" id="KW-1133">Transmembrane helix</keyword>
<evidence type="ECO:0000256" key="1">
    <source>
        <dbReference type="ARBA" id="ARBA00004651"/>
    </source>
</evidence>
<evidence type="ECO:0000256" key="6">
    <source>
        <dbReference type="ARBA" id="ARBA00022840"/>
    </source>
</evidence>
<dbReference type="SMART" id="SM00382">
    <property type="entry name" value="AAA"/>
    <property type="match status" value="1"/>
</dbReference>
<dbReference type="FunFam" id="1.20.1560.10:FF:000040">
    <property type="entry name" value="Multidrug ABC transporter ATP-binding protein"/>
    <property type="match status" value="1"/>
</dbReference>
<dbReference type="PROSITE" id="PS50929">
    <property type="entry name" value="ABC_TM1F"/>
    <property type="match status" value="1"/>
</dbReference>
<dbReference type="GO" id="GO:0005524">
    <property type="term" value="F:ATP binding"/>
    <property type="evidence" value="ECO:0007669"/>
    <property type="project" value="UniProtKB-KW"/>
</dbReference>
<evidence type="ECO:0000256" key="4">
    <source>
        <dbReference type="ARBA" id="ARBA00022692"/>
    </source>
</evidence>
<keyword evidence="3" id="KW-1003">Cell membrane</keyword>
<dbReference type="InterPro" id="IPR039421">
    <property type="entry name" value="Type_1_exporter"/>
</dbReference>
<evidence type="ECO:0000256" key="2">
    <source>
        <dbReference type="ARBA" id="ARBA00022448"/>
    </source>
</evidence>
<dbReference type="InterPro" id="IPR011527">
    <property type="entry name" value="ABC1_TM_dom"/>
</dbReference>
<name>A0AAD0P3H9_9BACL</name>
<evidence type="ECO:0000259" key="10">
    <source>
        <dbReference type="PROSITE" id="PS50893"/>
    </source>
</evidence>
<dbReference type="RefSeq" id="WP_111504039.1">
    <property type="nucleotide sequence ID" value="NZ_CP021965.1"/>
</dbReference>
<feature type="transmembrane region" description="Helical" evidence="9">
    <location>
        <begin position="271"/>
        <end position="295"/>
    </location>
</feature>
<keyword evidence="2" id="KW-0813">Transport</keyword>
<feature type="transmembrane region" description="Helical" evidence="9">
    <location>
        <begin position="51"/>
        <end position="79"/>
    </location>
</feature>
<keyword evidence="6 12" id="KW-0067">ATP-binding</keyword>
<evidence type="ECO:0000256" key="5">
    <source>
        <dbReference type="ARBA" id="ARBA00022741"/>
    </source>
</evidence>
<dbReference type="InterPro" id="IPR027417">
    <property type="entry name" value="P-loop_NTPase"/>
</dbReference>
<accession>A0AAD0P3H9</accession>
<dbReference type="InterPro" id="IPR017871">
    <property type="entry name" value="ABC_transporter-like_CS"/>
</dbReference>
<dbReference type="GO" id="GO:0005886">
    <property type="term" value="C:plasma membrane"/>
    <property type="evidence" value="ECO:0007669"/>
    <property type="project" value="UniProtKB-SubCell"/>
</dbReference>
<feature type="transmembrane region" description="Helical" evidence="9">
    <location>
        <begin position="156"/>
        <end position="177"/>
    </location>
</feature>
<dbReference type="PROSITE" id="PS50893">
    <property type="entry name" value="ABC_TRANSPORTER_2"/>
    <property type="match status" value="1"/>
</dbReference>
<protein>
    <submittedName>
        <fullName evidence="12">Multidrug ABC transporter ATP-binding protein</fullName>
    </submittedName>
</protein>
<dbReference type="Pfam" id="PF00664">
    <property type="entry name" value="ABC_membrane"/>
    <property type="match status" value="1"/>
</dbReference>
<evidence type="ECO:0000256" key="9">
    <source>
        <dbReference type="SAM" id="Phobius"/>
    </source>
</evidence>
<dbReference type="Proteomes" id="UP000249163">
    <property type="component" value="Chromosome"/>
</dbReference>
<dbReference type="InterPro" id="IPR003593">
    <property type="entry name" value="AAA+_ATPase"/>
</dbReference>
<feature type="transmembrane region" description="Helical" evidence="9">
    <location>
        <begin position="239"/>
        <end position="259"/>
    </location>
</feature>
<dbReference type="GO" id="GO:0015421">
    <property type="term" value="F:ABC-type oligopeptide transporter activity"/>
    <property type="evidence" value="ECO:0007669"/>
    <property type="project" value="TreeGrafter"/>
</dbReference>
<dbReference type="EMBL" id="CP021965">
    <property type="protein sequence ID" value="AWV33733.1"/>
    <property type="molecule type" value="Genomic_DNA"/>
</dbReference>
<reference evidence="12 13" key="1">
    <citation type="submission" date="2017-06" db="EMBL/GenBank/DDBJ databases">
        <title>Complete genome sequence of Paenibacillus odorifer CBA7130.</title>
        <authorList>
            <person name="Nam Y.-D."/>
            <person name="Kang J."/>
            <person name="Chung W.-H."/>
        </authorList>
    </citation>
    <scope>NUCLEOTIDE SEQUENCE [LARGE SCALE GENOMIC DNA]</scope>
    <source>
        <strain evidence="12 13">CBA7130</strain>
    </source>
</reference>
<evidence type="ECO:0000256" key="7">
    <source>
        <dbReference type="ARBA" id="ARBA00022989"/>
    </source>
</evidence>
<keyword evidence="4 9" id="KW-0812">Transmembrane</keyword>
<dbReference type="Pfam" id="PF00005">
    <property type="entry name" value="ABC_tran"/>
    <property type="match status" value="1"/>
</dbReference>
<dbReference type="CDD" id="cd18548">
    <property type="entry name" value="ABC_6TM_Tm287_like"/>
    <property type="match status" value="1"/>
</dbReference>
<proteinExistence type="predicted"/>
<feature type="domain" description="ABC transmembrane type-1" evidence="11">
    <location>
        <begin position="16"/>
        <end position="297"/>
    </location>
</feature>
<evidence type="ECO:0000313" key="12">
    <source>
        <dbReference type="EMBL" id="AWV33733.1"/>
    </source>
</evidence>
<evidence type="ECO:0000259" key="11">
    <source>
        <dbReference type="PROSITE" id="PS50929"/>
    </source>
</evidence>
<keyword evidence="5" id="KW-0547">Nucleotide-binding</keyword>
<organism evidence="12 13">
    <name type="scientific">Paenibacillus odorifer</name>
    <dbReference type="NCBI Taxonomy" id="189426"/>
    <lineage>
        <taxon>Bacteria</taxon>
        <taxon>Bacillati</taxon>
        <taxon>Bacillota</taxon>
        <taxon>Bacilli</taxon>
        <taxon>Bacillales</taxon>
        <taxon>Paenibacillaceae</taxon>
        <taxon>Paenibacillus</taxon>
    </lineage>
</organism>
<feature type="domain" description="ABC transporter" evidence="10">
    <location>
        <begin position="331"/>
        <end position="567"/>
    </location>
</feature>
<sequence length="579" mass="64214">MWKLKHYLRPYWVWCVLAPLLMLVEVTMDLLQPTLMASIVDKGVMTKDLSHIFSTGLIMLGVAFIGLIGGVGCTIFSSIASQNFGNDLRISLFEHIQKFSNKNLDQLKTGSLITRLTNDVVQLQTFVQMILRSIRSPLLLVGSLVMAIRISPMLTLILAVAVPLLSLILYGLIRLSFPLFQKMQVKLDGVNTVLQENLSGIRVVKAFVRANHEQKRFNTANKDYTEIAIKAVRLMSLNMPLMMLVLNASIVAVLWFGGVQSWNGGLPVGQLIAFINYITQLLMSMLMLSNMLTFFSRAKVSADRENEVFSTISEITEVANAKKDAIHNGRIVFDNVFFAYDPTDENLVLDGINFTAEPGETVAILGATGTGKSSLVSLIPRFYEVSSGSITIDGSDTRMIALEDLRSRIGYVMQQAILFSGTIRDNIRYGRPDATDEDVEEAAIAAEAHNFILELPQGYDTELGQRGINLSGGQKQRLSIARALLIQPTILIMDDSTSALDAATESRIRQMLKTRLRSSTNILIAQRVTSVIDADRILVLENGRIAVQGTHDGLMNSSEIYRDIWRSQMKGEEVPYVKA</sequence>
<dbReference type="Gene3D" id="1.20.1560.10">
    <property type="entry name" value="ABC transporter type 1, transmembrane domain"/>
    <property type="match status" value="1"/>
</dbReference>
<dbReference type="Gene3D" id="3.40.50.300">
    <property type="entry name" value="P-loop containing nucleotide triphosphate hydrolases"/>
    <property type="match status" value="1"/>
</dbReference>
<evidence type="ECO:0000256" key="3">
    <source>
        <dbReference type="ARBA" id="ARBA00022475"/>
    </source>
</evidence>
<dbReference type="SUPFAM" id="SSF90123">
    <property type="entry name" value="ABC transporter transmembrane region"/>
    <property type="match status" value="1"/>
</dbReference>
<dbReference type="GO" id="GO:0016887">
    <property type="term" value="F:ATP hydrolysis activity"/>
    <property type="evidence" value="ECO:0007669"/>
    <property type="project" value="InterPro"/>
</dbReference>
<comment type="subcellular location">
    <subcellularLocation>
        <location evidence="1">Cell membrane</location>
        <topology evidence="1">Multi-pass membrane protein</topology>
    </subcellularLocation>
</comment>
<evidence type="ECO:0000313" key="13">
    <source>
        <dbReference type="Proteomes" id="UP000249163"/>
    </source>
</evidence>
<keyword evidence="8 9" id="KW-0472">Membrane</keyword>
<dbReference type="FunFam" id="3.40.50.300:FF:000221">
    <property type="entry name" value="Multidrug ABC transporter ATP-binding protein"/>
    <property type="match status" value="1"/>
</dbReference>
<dbReference type="PROSITE" id="PS00211">
    <property type="entry name" value="ABC_TRANSPORTER_1"/>
    <property type="match status" value="1"/>
</dbReference>
<dbReference type="PANTHER" id="PTHR43394:SF1">
    <property type="entry name" value="ATP-BINDING CASSETTE SUB-FAMILY B MEMBER 10, MITOCHONDRIAL"/>
    <property type="match status" value="1"/>
</dbReference>
<dbReference type="AlphaFoldDB" id="A0AAD0P3H9"/>
<evidence type="ECO:0000256" key="8">
    <source>
        <dbReference type="ARBA" id="ARBA00023136"/>
    </source>
</evidence>
<dbReference type="InterPro" id="IPR003439">
    <property type="entry name" value="ABC_transporter-like_ATP-bd"/>
</dbReference>